<dbReference type="SUPFAM" id="SSF81321">
    <property type="entry name" value="Family A G protein-coupled receptor-like"/>
    <property type="match status" value="1"/>
</dbReference>
<dbReference type="EMBL" id="CAJGYM010000010">
    <property type="protein sequence ID" value="CAD6189248.1"/>
    <property type="molecule type" value="Genomic_DNA"/>
</dbReference>
<dbReference type="AlphaFoldDB" id="A0A8S1H385"/>
<gene>
    <name evidence="2" type="ORF">CAUJ_LOCUS5167</name>
</gene>
<feature type="transmembrane region" description="Helical" evidence="1">
    <location>
        <begin position="17"/>
        <end position="35"/>
    </location>
</feature>
<dbReference type="Pfam" id="PF10326">
    <property type="entry name" value="7TM_GPCR_Str"/>
    <property type="match status" value="1"/>
</dbReference>
<keyword evidence="1" id="KW-0812">Transmembrane</keyword>
<proteinExistence type="predicted"/>
<dbReference type="GO" id="GO:0038022">
    <property type="term" value="F:G protein-coupled olfactory receptor activity"/>
    <property type="evidence" value="ECO:0007669"/>
    <property type="project" value="TreeGrafter"/>
</dbReference>
<name>A0A8S1H385_9PELO</name>
<accession>A0A8S1H385</accession>
<dbReference type="PANTHER" id="PTHR22943">
    <property type="entry name" value="7-TRANSMEMBRANE DOMAIN RECEPTOR C.ELEGANS"/>
    <property type="match status" value="1"/>
</dbReference>
<feature type="transmembrane region" description="Helical" evidence="1">
    <location>
        <begin position="96"/>
        <end position="114"/>
    </location>
</feature>
<evidence type="ECO:0000256" key="1">
    <source>
        <dbReference type="SAM" id="Phobius"/>
    </source>
</evidence>
<dbReference type="GO" id="GO:0042048">
    <property type="term" value="P:olfactory behavior"/>
    <property type="evidence" value="ECO:0007669"/>
    <property type="project" value="TreeGrafter"/>
</dbReference>
<protein>
    <recommendedName>
        <fullName evidence="4">G protein-coupled receptor</fullName>
    </recommendedName>
</protein>
<dbReference type="OrthoDB" id="5869258at2759"/>
<feature type="transmembrane region" description="Helical" evidence="1">
    <location>
        <begin position="55"/>
        <end position="75"/>
    </location>
</feature>
<evidence type="ECO:0000313" key="3">
    <source>
        <dbReference type="Proteomes" id="UP000835052"/>
    </source>
</evidence>
<dbReference type="GO" id="GO:0005886">
    <property type="term" value="C:plasma membrane"/>
    <property type="evidence" value="ECO:0007669"/>
    <property type="project" value="TreeGrafter"/>
</dbReference>
<evidence type="ECO:0000313" key="2">
    <source>
        <dbReference type="EMBL" id="CAD6189248.1"/>
    </source>
</evidence>
<dbReference type="Proteomes" id="UP000835052">
    <property type="component" value="Unassembled WGS sequence"/>
</dbReference>
<dbReference type="PANTHER" id="PTHR22943:SF248">
    <property type="entry name" value="SEVEN TM RECEPTOR"/>
    <property type="match status" value="1"/>
</dbReference>
<comment type="caution">
    <text evidence="2">The sequence shown here is derived from an EMBL/GenBank/DDBJ whole genome shotgun (WGS) entry which is preliminary data.</text>
</comment>
<evidence type="ECO:0008006" key="4">
    <source>
        <dbReference type="Google" id="ProtNLM"/>
    </source>
</evidence>
<keyword evidence="3" id="KW-1185">Reference proteome</keyword>
<keyword evidence="1" id="KW-1133">Transmembrane helix</keyword>
<feature type="transmembrane region" description="Helical" evidence="1">
    <location>
        <begin position="134"/>
        <end position="154"/>
    </location>
</feature>
<keyword evidence="1" id="KW-0472">Membrane</keyword>
<sequence>MYLISTKSNKHLGNYKYLMLVFTVQATVFAASDAVNQPTLHVYKGTVVVFGGNPFALSFKFAFLMNVIICGTAVARKIKVKSPSMSHRTHDMHRQLFRALVVQTAIPFVLMYIPGCLELTVPFFEIELGYIENMIVIFYTLYPILDPLAVIYLIKDYRMAVSRIFTSKVHHNVPSVRVTISDCFKYLLNGEAVYSLVLTTCPHHFPILAVTPGLNGQRLWTITSADD</sequence>
<reference evidence="2" key="1">
    <citation type="submission" date="2020-10" db="EMBL/GenBank/DDBJ databases">
        <authorList>
            <person name="Kikuchi T."/>
        </authorList>
    </citation>
    <scope>NUCLEOTIDE SEQUENCE</scope>
    <source>
        <strain evidence="2">NKZ352</strain>
    </source>
</reference>
<dbReference type="InterPro" id="IPR019428">
    <property type="entry name" value="7TM_GPCR_serpentine_rcpt_Str"/>
</dbReference>
<organism evidence="2 3">
    <name type="scientific">Caenorhabditis auriculariae</name>
    <dbReference type="NCBI Taxonomy" id="2777116"/>
    <lineage>
        <taxon>Eukaryota</taxon>
        <taxon>Metazoa</taxon>
        <taxon>Ecdysozoa</taxon>
        <taxon>Nematoda</taxon>
        <taxon>Chromadorea</taxon>
        <taxon>Rhabditida</taxon>
        <taxon>Rhabditina</taxon>
        <taxon>Rhabditomorpha</taxon>
        <taxon>Rhabditoidea</taxon>
        <taxon>Rhabditidae</taxon>
        <taxon>Peloderinae</taxon>
        <taxon>Caenorhabditis</taxon>
    </lineage>
</organism>